<dbReference type="Proteomes" id="UP000289862">
    <property type="component" value="Plasmid 2"/>
</dbReference>
<dbReference type="EC" id="6.1.1.14" evidence="8"/>
<feature type="binding site" evidence="8">
    <location>
        <begin position="286"/>
        <end position="287"/>
    </location>
    <ligand>
        <name>ATP</name>
        <dbReference type="ChEBI" id="CHEBI:30616"/>
    </ligand>
</feature>
<evidence type="ECO:0000259" key="9">
    <source>
        <dbReference type="PROSITE" id="PS50862"/>
    </source>
</evidence>
<dbReference type="Pfam" id="PF03129">
    <property type="entry name" value="HGTP_anticodon"/>
    <property type="match status" value="1"/>
</dbReference>
<organism evidence="10 11">
    <name type="scientific">Mycoplasmopsis gallopavonis</name>
    <dbReference type="NCBI Taxonomy" id="76629"/>
    <lineage>
        <taxon>Bacteria</taxon>
        <taxon>Bacillati</taxon>
        <taxon>Mycoplasmatota</taxon>
        <taxon>Mycoplasmoidales</taxon>
        <taxon>Metamycoplasmataceae</taxon>
        <taxon>Mycoplasmopsis</taxon>
    </lineage>
</organism>
<keyword evidence="6 8" id="KW-0648">Protein biosynthesis</keyword>
<dbReference type="FunFam" id="3.40.50.800:FF:000002">
    <property type="entry name" value="Glycine--tRNA ligase"/>
    <property type="match status" value="1"/>
</dbReference>
<dbReference type="GO" id="GO:0004820">
    <property type="term" value="F:glycine-tRNA ligase activity"/>
    <property type="evidence" value="ECO:0007669"/>
    <property type="project" value="UniProtKB-UniRule"/>
</dbReference>
<keyword evidence="4 8" id="KW-0547">Nucleotide-binding</keyword>
<evidence type="ECO:0000256" key="2">
    <source>
        <dbReference type="ARBA" id="ARBA00022490"/>
    </source>
</evidence>
<dbReference type="PRINTS" id="PR01043">
    <property type="entry name" value="TRNASYNTHGLY"/>
</dbReference>
<evidence type="ECO:0000256" key="8">
    <source>
        <dbReference type="HAMAP-Rule" id="MF_00253"/>
    </source>
</evidence>
<dbReference type="InterPro" id="IPR022961">
    <property type="entry name" value="Gly_tRNA_ligase_bac"/>
</dbReference>
<dbReference type="InterPro" id="IPR036621">
    <property type="entry name" value="Anticodon-bd_dom_sf"/>
</dbReference>
<comment type="function">
    <text evidence="8">Catalyzes the attachment of glycine to tRNA(Gly).</text>
</comment>
<sequence>MLNNREKMQEIVNHLKNSGFVFQGSEIYGGLSNTWDYGPLGALLKDNIANAWKKEFILKEPSNFLIDSKILMNPQVWVTSGHVGNFSDPLIENKVNGKRYRADKLIQEVNPDLIPEKMSFEEMRNFVVENIKEYEGSKTDWTEIKQFNLMFETRQGVTEDSKSKVYLRPETAQGIFVNFKNVQRTTRSKLPLGIGQIGKSFRNEVTPGNFIFRTREFEQMELEFFTKPEEADQWFKYYIDKAYNFVLKLGITENNIRVRAHDPEELAHYSAGTSDIEFLFPFGWGELLGVANRTDFDLKSHMNATGESLEYLDPTTNQKIIPYVIEPSIGLDRLMLAVISNCYKEEILENETRTVLSFPLNIAPYKIAILPLVKKLAEPAQEIFRNLVAQGISTTYDEAGSIGKRYRRQDAIGTYYCLTIDYDTLNDNCVTLRNRDTMEQIRIPISEITNYLKSEN</sequence>
<evidence type="ECO:0000256" key="4">
    <source>
        <dbReference type="ARBA" id="ARBA00022741"/>
    </source>
</evidence>
<feature type="binding site" evidence="8">
    <location>
        <position position="170"/>
    </location>
    <ligand>
        <name>substrate</name>
    </ligand>
</feature>
<dbReference type="Pfam" id="PF00587">
    <property type="entry name" value="tRNA-synt_2b"/>
    <property type="match status" value="1"/>
</dbReference>
<feature type="binding site" evidence="8">
    <location>
        <begin position="330"/>
        <end position="333"/>
    </location>
    <ligand>
        <name>ATP</name>
        <dbReference type="ChEBI" id="CHEBI:30616"/>
    </ligand>
</feature>
<evidence type="ECO:0000313" key="10">
    <source>
        <dbReference type="EMBL" id="VEU73178.1"/>
    </source>
</evidence>
<keyword evidence="2 8" id="KW-0963">Cytoplasm</keyword>
<dbReference type="InterPro" id="IPR033731">
    <property type="entry name" value="GlyRS-like_core"/>
</dbReference>
<dbReference type="Gene3D" id="3.30.930.10">
    <property type="entry name" value="Bira Bifunctional Protein, Domain 2"/>
    <property type="match status" value="1"/>
</dbReference>
<feature type="domain" description="Aminoacyl-transfer RNA synthetases class-II family profile" evidence="9">
    <location>
        <begin position="112"/>
        <end position="371"/>
    </location>
</feature>
<dbReference type="PANTHER" id="PTHR10745:SF8">
    <property type="entry name" value="DNA POLYMERASE SUBUNIT GAMMA-2, MITOCHONDRIAL"/>
    <property type="match status" value="1"/>
</dbReference>
<name>A0A449B0C3_9BACT</name>
<dbReference type="CDD" id="cd00774">
    <property type="entry name" value="GlyRS-like_core"/>
    <property type="match status" value="1"/>
</dbReference>
<keyword evidence="3 8" id="KW-0436">Ligase</keyword>
<evidence type="ECO:0000256" key="3">
    <source>
        <dbReference type="ARBA" id="ARBA00022598"/>
    </source>
</evidence>
<feature type="binding site" evidence="8">
    <location>
        <position position="101"/>
    </location>
    <ligand>
        <name>substrate</name>
    </ligand>
</feature>
<keyword evidence="11" id="KW-1185">Reference proteome</keyword>
<feature type="binding site" evidence="8">
    <location>
        <begin position="217"/>
        <end position="221"/>
    </location>
    <ligand>
        <name>substrate</name>
    </ligand>
</feature>
<dbReference type="GO" id="GO:0006426">
    <property type="term" value="P:glycyl-tRNA aminoacylation"/>
    <property type="evidence" value="ECO:0007669"/>
    <property type="project" value="UniProtKB-UniRule"/>
</dbReference>
<comment type="catalytic activity">
    <reaction evidence="8">
        <text>tRNA(Gly) + glycine + ATP = glycyl-tRNA(Gly) + AMP + diphosphate</text>
        <dbReference type="Rhea" id="RHEA:16013"/>
        <dbReference type="Rhea" id="RHEA-COMP:9664"/>
        <dbReference type="Rhea" id="RHEA-COMP:9683"/>
        <dbReference type="ChEBI" id="CHEBI:30616"/>
        <dbReference type="ChEBI" id="CHEBI:33019"/>
        <dbReference type="ChEBI" id="CHEBI:57305"/>
        <dbReference type="ChEBI" id="CHEBI:78442"/>
        <dbReference type="ChEBI" id="CHEBI:78522"/>
        <dbReference type="ChEBI" id="CHEBI:456215"/>
        <dbReference type="EC" id="6.1.1.14"/>
    </reaction>
</comment>
<keyword evidence="10" id="KW-0614">Plasmid</keyword>
<dbReference type="PROSITE" id="PS50862">
    <property type="entry name" value="AA_TRNA_LIGASE_II"/>
    <property type="match status" value="1"/>
</dbReference>
<evidence type="ECO:0000256" key="1">
    <source>
        <dbReference type="ARBA" id="ARBA00008226"/>
    </source>
</evidence>
<dbReference type="GO" id="GO:0005829">
    <property type="term" value="C:cytosol"/>
    <property type="evidence" value="ECO:0007669"/>
    <property type="project" value="UniProtKB-ARBA"/>
</dbReference>
<dbReference type="KEGG" id="mgal:NCTC10186_00666"/>
<dbReference type="InterPro" id="IPR002315">
    <property type="entry name" value="tRNA-synt_gly"/>
</dbReference>
<proteinExistence type="inferred from homology"/>
<evidence type="ECO:0000313" key="11">
    <source>
        <dbReference type="Proteomes" id="UP000289862"/>
    </source>
</evidence>
<evidence type="ECO:0000256" key="6">
    <source>
        <dbReference type="ARBA" id="ARBA00022917"/>
    </source>
</evidence>
<keyword evidence="5 8" id="KW-0067">ATP-binding</keyword>
<dbReference type="CDD" id="cd00858">
    <property type="entry name" value="GlyRS_anticodon"/>
    <property type="match status" value="1"/>
</dbReference>
<dbReference type="SUPFAM" id="SSF55681">
    <property type="entry name" value="Class II aaRS and biotin synthetases"/>
    <property type="match status" value="1"/>
</dbReference>
<dbReference type="InterPro" id="IPR002314">
    <property type="entry name" value="aa-tRNA-synt_IIb"/>
</dbReference>
<gene>
    <name evidence="8 10" type="primary">glyQS</name>
    <name evidence="10" type="ORF">NCTC10186_00666</name>
</gene>
<protein>
    <recommendedName>
        <fullName evidence="8">Glycine--tRNA ligase</fullName>
        <ecNumber evidence="8">6.1.1.14</ecNumber>
    </recommendedName>
    <alternativeName>
        <fullName evidence="8">Glycyl-tRNA synthetase</fullName>
        <shortName evidence="8">GlyRS</shortName>
    </alternativeName>
</protein>
<dbReference type="InterPro" id="IPR006195">
    <property type="entry name" value="aa-tRNA-synth_II"/>
</dbReference>
<dbReference type="HAMAP" id="MF_00253_B">
    <property type="entry name" value="Gly_tRNA_synth_B"/>
    <property type="match status" value="1"/>
</dbReference>
<dbReference type="GO" id="GO:0070062">
    <property type="term" value="C:extracellular exosome"/>
    <property type="evidence" value="ECO:0007669"/>
    <property type="project" value="UniProtKB-ARBA"/>
</dbReference>
<dbReference type="GO" id="GO:1990742">
    <property type="term" value="C:microvesicle"/>
    <property type="evidence" value="ECO:0007669"/>
    <property type="project" value="UniProtKB-ARBA"/>
</dbReference>
<dbReference type="EMBL" id="LR215032">
    <property type="protein sequence ID" value="VEU73178.1"/>
    <property type="molecule type" value="Genomic_DNA"/>
</dbReference>
<feature type="binding site" evidence="8">
    <location>
        <begin position="212"/>
        <end position="217"/>
    </location>
    <ligand>
        <name>ATP</name>
        <dbReference type="ChEBI" id="CHEBI:30616"/>
    </ligand>
</feature>
<dbReference type="InterPro" id="IPR004154">
    <property type="entry name" value="Anticodon-bd"/>
</dbReference>
<dbReference type="GO" id="GO:0004081">
    <property type="term" value="F:bis(5'-nucleosyl)-tetraphosphatase (asymmetrical) activity"/>
    <property type="evidence" value="ECO:0007669"/>
    <property type="project" value="UniProtKB-ARBA"/>
</dbReference>
<dbReference type="AlphaFoldDB" id="A0A449B0C3"/>
<reference evidence="10 11" key="1">
    <citation type="submission" date="2019-01" db="EMBL/GenBank/DDBJ databases">
        <authorList>
            <consortium name="Pathogen Informatics"/>
        </authorList>
    </citation>
    <scope>NUCLEOTIDE SEQUENCE [LARGE SCALE GENOMIC DNA]</scope>
    <source>
        <strain evidence="10 11">NCTC10186</strain>
        <plasmid evidence="11">2</plasmid>
    </source>
</reference>
<dbReference type="GO" id="GO:0005524">
    <property type="term" value="F:ATP binding"/>
    <property type="evidence" value="ECO:0007669"/>
    <property type="project" value="UniProtKB-UniRule"/>
</dbReference>
<comment type="subcellular location">
    <subcellularLocation>
        <location evidence="8">Cytoplasm</location>
    </subcellularLocation>
</comment>
<comment type="similarity">
    <text evidence="1 8">Belongs to the class-II aminoacyl-tRNA synthetase family.</text>
</comment>
<dbReference type="NCBIfam" id="NF003211">
    <property type="entry name" value="PRK04173.1"/>
    <property type="match status" value="1"/>
</dbReference>
<dbReference type="SUPFAM" id="SSF52954">
    <property type="entry name" value="Class II aaRS ABD-related"/>
    <property type="match status" value="1"/>
</dbReference>
<dbReference type="Gene3D" id="3.40.50.800">
    <property type="entry name" value="Anticodon-binding domain"/>
    <property type="match status" value="1"/>
</dbReference>
<dbReference type="InterPro" id="IPR027031">
    <property type="entry name" value="Gly-tRNA_synthase/POLG2"/>
</dbReference>
<geneLocation type="plasmid" evidence="10 11">
    <name>2</name>
</geneLocation>
<evidence type="ECO:0000256" key="5">
    <source>
        <dbReference type="ARBA" id="ARBA00022840"/>
    </source>
</evidence>
<evidence type="ECO:0000256" key="7">
    <source>
        <dbReference type="ARBA" id="ARBA00023146"/>
    </source>
</evidence>
<dbReference type="GO" id="GO:0015966">
    <property type="term" value="P:diadenosine tetraphosphate biosynthetic process"/>
    <property type="evidence" value="ECO:0007669"/>
    <property type="project" value="UniProtKB-ARBA"/>
</dbReference>
<dbReference type="NCBIfam" id="TIGR00389">
    <property type="entry name" value="glyS_dimeric"/>
    <property type="match status" value="1"/>
</dbReference>
<feature type="binding site" evidence="8">
    <location>
        <begin position="202"/>
        <end position="204"/>
    </location>
    <ligand>
        <name>ATP</name>
        <dbReference type="ChEBI" id="CHEBI:30616"/>
    </ligand>
</feature>
<keyword evidence="7 8" id="KW-0030">Aminoacyl-tRNA synthetase</keyword>
<comment type="subunit">
    <text evidence="8">Homodimer.</text>
</comment>
<feature type="binding site" evidence="8">
    <location>
        <begin position="326"/>
        <end position="330"/>
    </location>
    <ligand>
        <name>substrate</name>
    </ligand>
</feature>
<dbReference type="InterPro" id="IPR045864">
    <property type="entry name" value="aa-tRNA-synth_II/BPL/LPL"/>
</dbReference>
<accession>A0A449B0C3</accession>
<dbReference type="PANTHER" id="PTHR10745">
    <property type="entry name" value="GLYCYL-TRNA SYNTHETASE/DNA POLYMERASE SUBUNIT GAMMA-2"/>
    <property type="match status" value="1"/>
</dbReference>